<keyword evidence="3" id="KW-1185">Reference proteome</keyword>
<dbReference type="PANTHER" id="PTHR24148">
    <property type="entry name" value="ANKYRIN REPEAT DOMAIN-CONTAINING PROTEIN 39 HOMOLOG-RELATED"/>
    <property type="match status" value="1"/>
</dbReference>
<dbReference type="OrthoDB" id="2157530at2759"/>
<evidence type="ECO:0000313" key="2">
    <source>
        <dbReference type="EMBL" id="KAF2832760.1"/>
    </source>
</evidence>
<dbReference type="AlphaFoldDB" id="A0A6A7AHH5"/>
<organism evidence="2 3">
    <name type="scientific">Ophiobolus disseminans</name>
    <dbReference type="NCBI Taxonomy" id="1469910"/>
    <lineage>
        <taxon>Eukaryota</taxon>
        <taxon>Fungi</taxon>
        <taxon>Dikarya</taxon>
        <taxon>Ascomycota</taxon>
        <taxon>Pezizomycotina</taxon>
        <taxon>Dothideomycetes</taxon>
        <taxon>Pleosporomycetidae</taxon>
        <taxon>Pleosporales</taxon>
        <taxon>Pleosporineae</taxon>
        <taxon>Phaeosphaeriaceae</taxon>
        <taxon>Ophiobolus</taxon>
    </lineage>
</organism>
<dbReference type="PANTHER" id="PTHR24148:SF73">
    <property type="entry name" value="HET DOMAIN PROTEIN (AFU_ORTHOLOGUE AFUA_8G01020)"/>
    <property type="match status" value="1"/>
</dbReference>
<evidence type="ECO:0000259" key="1">
    <source>
        <dbReference type="Pfam" id="PF06985"/>
    </source>
</evidence>
<feature type="non-terminal residue" evidence="2">
    <location>
        <position position="1"/>
    </location>
</feature>
<dbReference type="InterPro" id="IPR052895">
    <property type="entry name" value="HetReg/Transcr_Mod"/>
</dbReference>
<sequence length="115" mass="13113">IRVLHVEPGSYNAPLRGTLQWVDLNAEVEPTTWALSYVWGDSTRHGTMDLGEGHIPLARNLEAALRRFRYKDSWTTLWVDAVCIDQDNIKERGHQVKLMGDIYSTASQFLVWLGS</sequence>
<proteinExistence type="predicted"/>
<feature type="domain" description="Heterokaryon incompatibility" evidence="1">
    <location>
        <begin position="34"/>
        <end position="115"/>
    </location>
</feature>
<reference evidence="2" key="1">
    <citation type="journal article" date="2020" name="Stud. Mycol.">
        <title>101 Dothideomycetes genomes: a test case for predicting lifestyles and emergence of pathogens.</title>
        <authorList>
            <person name="Haridas S."/>
            <person name="Albert R."/>
            <person name="Binder M."/>
            <person name="Bloem J."/>
            <person name="Labutti K."/>
            <person name="Salamov A."/>
            <person name="Andreopoulos B."/>
            <person name="Baker S."/>
            <person name="Barry K."/>
            <person name="Bills G."/>
            <person name="Bluhm B."/>
            <person name="Cannon C."/>
            <person name="Castanera R."/>
            <person name="Culley D."/>
            <person name="Daum C."/>
            <person name="Ezra D."/>
            <person name="Gonzalez J."/>
            <person name="Henrissat B."/>
            <person name="Kuo A."/>
            <person name="Liang C."/>
            <person name="Lipzen A."/>
            <person name="Lutzoni F."/>
            <person name="Magnuson J."/>
            <person name="Mondo S."/>
            <person name="Nolan M."/>
            <person name="Ohm R."/>
            <person name="Pangilinan J."/>
            <person name="Park H.-J."/>
            <person name="Ramirez L."/>
            <person name="Alfaro M."/>
            <person name="Sun H."/>
            <person name="Tritt A."/>
            <person name="Yoshinaga Y."/>
            <person name="Zwiers L.-H."/>
            <person name="Turgeon B."/>
            <person name="Goodwin S."/>
            <person name="Spatafora J."/>
            <person name="Crous P."/>
            <person name="Grigoriev I."/>
        </authorList>
    </citation>
    <scope>NUCLEOTIDE SEQUENCE</scope>
    <source>
        <strain evidence="2">CBS 113818</strain>
    </source>
</reference>
<protein>
    <submittedName>
        <fullName evidence="2">HET-domain-containing protein</fullName>
    </submittedName>
</protein>
<evidence type="ECO:0000313" key="3">
    <source>
        <dbReference type="Proteomes" id="UP000799424"/>
    </source>
</evidence>
<accession>A0A6A7AHH5</accession>
<dbReference type="InterPro" id="IPR010730">
    <property type="entry name" value="HET"/>
</dbReference>
<feature type="non-terminal residue" evidence="2">
    <location>
        <position position="115"/>
    </location>
</feature>
<dbReference type="EMBL" id="MU006216">
    <property type="protein sequence ID" value="KAF2832760.1"/>
    <property type="molecule type" value="Genomic_DNA"/>
</dbReference>
<gene>
    <name evidence="2" type="ORF">CC86DRAFT_239192</name>
</gene>
<dbReference type="Proteomes" id="UP000799424">
    <property type="component" value="Unassembled WGS sequence"/>
</dbReference>
<dbReference type="Pfam" id="PF06985">
    <property type="entry name" value="HET"/>
    <property type="match status" value="1"/>
</dbReference>
<name>A0A6A7AHH5_9PLEO</name>